<accession>A0A8J4FN14</accession>
<comment type="caution">
    <text evidence="2">The sequence shown here is derived from an EMBL/GenBank/DDBJ whole genome shotgun (WGS) entry which is preliminary data.</text>
</comment>
<feature type="region of interest" description="Disordered" evidence="1">
    <location>
        <begin position="45"/>
        <end position="107"/>
    </location>
</feature>
<feature type="compositionally biased region" description="Acidic residues" evidence="1">
    <location>
        <begin position="449"/>
        <end position="466"/>
    </location>
</feature>
<organism evidence="2 3">
    <name type="scientific">Volvox reticuliferus</name>
    <dbReference type="NCBI Taxonomy" id="1737510"/>
    <lineage>
        <taxon>Eukaryota</taxon>
        <taxon>Viridiplantae</taxon>
        <taxon>Chlorophyta</taxon>
        <taxon>core chlorophytes</taxon>
        <taxon>Chlorophyceae</taxon>
        <taxon>CS clade</taxon>
        <taxon>Chlamydomonadales</taxon>
        <taxon>Volvocaceae</taxon>
        <taxon>Volvox</taxon>
    </lineage>
</organism>
<feature type="compositionally biased region" description="Gly residues" evidence="1">
    <location>
        <begin position="134"/>
        <end position="149"/>
    </location>
</feature>
<evidence type="ECO:0000256" key="1">
    <source>
        <dbReference type="SAM" id="MobiDB-lite"/>
    </source>
</evidence>
<proteinExistence type="predicted"/>
<feature type="compositionally biased region" description="Low complexity" evidence="1">
    <location>
        <begin position="88"/>
        <end position="100"/>
    </location>
</feature>
<dbReference type="AlphaFoldDB" id="A0A8J4FN14"/>
<name>A0A8J4FN14_9CHLO</name>
<feature type="non-terminal residue" evidence="2">
    <location>
        <position position="604"/>
    </location>
</feature>
<dbReference type="EMBL" id="BNCP01000025">
    <property type="protein sequence ID" value="GIL83024.1"/>
    <property type="molecule type" value="Genomic_DNA"/>
</dbReference>
<evidence type="ECO:0000313" key="2">
    <source>
        <dbReference type="EMBL" id="GIL83024.1"/>
    </source>
</evidence>
<evidence type="ECO:0000313" key="3">
    <source>
        <dbReference type="Proteomes" id="UP000747110"/>
    </source>
</evidence>
<sequence>NTLTSGKRPASRKSDAVAAPPISTAAAGAAIPVVDGATAAAADAPTAMAGPGGVTNGQKRQRDSARSTLVRKSVSPEANVGGSGSGSNAGSSGRKGASAPAGGGGVKAATKAAPAAASAGAAALASGASKPRVKGGGSAAAGASNGPGGATAISRGSRAKGANGGVFGGGGSGPAVTAAAASGTAVKAGGEPPPGTVVAGITPAAAAAATAAAADGRISLAGLGCGLNQYTYYPLRGSNIMTFYPGAIVVAHVGRLPCLRRPNDPAVPGVVCVPPAPLRRLTPEVIPPVAPPPRGRPLYLPGRRCHRHGSAAGSDIDDDDDARDLGVAAGPGMCEAHPGEAELQFKASVDVRKSPADVTVERGSGGGDIAASGQADGGAGDVVGAAGAAAVTNGGSCRVIAMKAMEAVVRERPPRELEGTEMMDVDDAYFQAIYDAEMAEQADVVEEAEAAEGAVADECEQQEEDREAAVGQEEQEPEEEGEEEEDGEMDDENYIGVFRSLDERRPLQRHLYGLLAAAPSGAANGGGGGPAAAVNSGSDAGAIAERADGACGGALSTAGCSQVIPSFAFSRRLTAPRLYWGSQYQAQVPPPPPCGSTAAAAALR</sequence>
<reference evidence="2" key="1">
    <citation type="journal article" date="2021" name="Proc. Natl. Acad. Sci. U.S.A.">
        <title>Three genomes in the algal genus Volvox reveal the fate of a haploid sex-determining region after a transition to homothallism.</title>
        <authorList>
            <person name="Yamamoto K."/>
            <person name="Hamaji T."/>
            <person name="Kawai-Toyooka H."/>
            <person name="Matsuzaki R."/>
            <person name="Takahashi F."/>
            <person name="Nishimura Y."/>
            <person name="Kawachi M."/>
            <person name="Noguchi H."/>
            <person name="Minakuchi Y."/>
            <person name="Umen J.G."/>
            <person name="Toyoda A."/>
            <person name="Nozaki H."/>
        </authorList>
    </citation>
    <scope>NUCLEOTIDE SEQUENCE</scope>
    <source>
        <strain evidence="2">NIES-3786</strain>
    </source>
</reference>
<feature type="region of interest" description="Disordered" evidence="1">
    <location>
        <begin position="127"/>
        <end position="157"/>
    </location>
</feature>
<protein>
    <submittedName>
        <fullName evidence="2">Uncharacterized protein</fullName>
    </submittedName>
</protein>
<feature type="compositionally biased region" description="Acidic residues" evidence="1">
    <location>
        <begin position="473"/>
        <end position="491"/>
    </location>
</feature>
<feature type="non-terminal residue" evidence="2">
    <location>
        <position position="1"/>
    </location>
</feature>
<feature type="region of interest" description="Disordered" evidence="1">
    <location>
        <begin position="309"/>
        <end position="330"/>
    </location>
</feature>
<gene>
    <name evidence="2" type="ORF">Vretifemale_11632</name>
</gene>
<keyword evidence="3" id="KW-1185">Reference proteome</keyword>
<feature type="region of interest" description="Disordered" evidence="1">
    <location>
        <begin position="584"/>
        <end position="604"/>
    </location>
</feature>
<dbReference type="OrthoDB" id="551310at2759"/>
<dbReference type="Proteomes" id="UP000747110">
    <property type="component" value="Unassembled WGS sequence"/>
</dbReference>
<feature type="region of interest" description="Disordered" evidence="1">
    <location>
        <begin position="449"/>
        <end position="491"/>
    </location>
</feature>